<comment type="caution">
    <text evidence="1">The sequence shown here is derived from an EMBL/GenBank/DDBJ whole genome shotgun (WGS) entry which is preliminary data.</text>
</comment>
<proteinExistence type="predicted"/>
<organism evidence="1 2">
    <name type="scientific">Rufibacter quisquiliarum</name>
    <dbReference type="NCBI Taxonomy" id="1549639"/>
    <lineage>
        <taxon>Bacteria</taxon>
        <taxon>Pseudomonadati</taxon>
        <taxon>Bacteroidota</taxon>
        <taxon>Cytophagia</taxon>
        <taxon>Cytophagales</taxon>
        <taxon>Hymenobacteraceae</taxon>
        <taxon>Rufibacter</taxon>
    </lineage>
</organism>
<dbReference type="AlphaFoldDB" id="A0A839GMZ0"/>
<evidence type="ECO:0000313" key="2">
    <source>
        <dbReference type="Proteomes" id="UP000563094"/>
    </source>
</evidence>
<dbReference type="EMBL" id="JACJIQ010000005">
    <property type="protein sequence ID" value="MBA9076915.1"/>
    <property type="molecule type" value="Genomic_DNA"/>
</dbReference>
<dbReference type="Proteomes" id="UP000563094">
    <property type="component" value="Unassembled WGS sequence"/>
</dbReference>
<keyword evidence="2" id="KW-1185">Reference proteome</keyword>
<name>A0A839GMZ0_9BACT</name>
<dbReference type="RefSeq" id="WP_182512605.1">
    <property type="nucleotide sequence ID" value="NZ_JACJIQ010000005.1"/>
</dbReference>
<reference evidence="1 2" key="1">
    <citation type="submission" date="2020-08" db="EMBL/GenBank/DDBJ databases">
        <title>Genomic Encyclopedia of Type Strains, Phase IV (KMG-IV): sequencing the most valuable type-strain genomes for metagenomic binning, comparative biology and taxonomic classification.</title>
        <authorList>
            <person name="Goeker M."/>
        </authorList>
    </citation>
    <scope>NUCLEOTIDE SEQUENCE [LARGE SCALE GENOMIC DNA]</scope>
    <source>
        <strain evidence="1 2">DSM 29854</strain>
    </source>
</reference>
<evidence type="ECO:0000313" key="1">
    <source>
        <dbReference type="EMBL" id="MBA9076915.1"/>
    </source>
</evidence>
<sequence>MHIQLTNGKGIIKIGLSEVGSYFEFEKPTSVVWLGGGHGTTAYFISLLPYDEKNRNEKSQIIDKATNLDFTDKEDEALEIIRPLFDLFENGNYEITFSNSENKNFFLDDYMLKIWDWHLEIFNATDVLQADELISDYKDFKRDKKRSERIICNNILEFTTYGFYDGMHLALVATQPLESIDSERVQYYKNIISSGRRPFAIIINKYCEITEEAVCGTVDKSFNSHHYVLDGHHKLLAYQQLRIHPPILYIKAIVDKDELYFSYDKLKEQLFSWQYEHISGNKNEINTTTKNNLPQAGHTWWQNLFRILFRYF</sequence>
<protein>
    <submittedName>
        <fullName evidence="1">Uncharacterized protein</fullName>
    </submittedName>
</protein>
<gene>
    <name evidence="1" type="ORF">FHS90_001623</name>
</gene>
<accession>A0A839GMZ0</accession>